<keyword evidence="3" id="KW-0997">Cell inner membrane</keyword>
<feature type="transmembrane region" description="Helical" evidence="9">
    <location>
        <begin position="41"/>
        <end position="63"/>
    </location>
</feature>
<comment type="subcellular location">
    <subcellularLocation>
        <location evidence="1">Endomembrane system</location>
        <topology evidence="1">Multi-pass membrane protein</topology>
    </subcellularLocation>
</comment>
<feature type="transmembrane region" description="Helical" evidence="9">
    <location>
        <begin position="486"/>
        <end position="508"/>
    </location>
</feature>
<sequence length="773" mass="90240">MKKFEGLKNRAWLIFNIGWTIVYLLWRTFRTVPLHDGIISAVAGISLLVVEIIGMFEAFVHYFNMHKIENHPIPQVPLEEYPDVDVFIATYNEPTDLLYKTVNGCVHMDYPDKSKVHIYICDDGRREEVRKLAEELHVNYLDREDNEGAKAGNLNHALSMTSSPLIATFDADMIPQHEFLLDTVAYFVDQEIKNRDLDEKDRVKLGFIQTPQSFYNPDLFQFNLFSESRIPNEQDYFYKDVQVARNKSNCVIYGGSNTVISREALEDVGGFFTKSITEDFATGIKIQQKGYICYAVNKILASGLSPTDLKSLITQRIRWGRGCIQTGRRVHICLSRHLSLAQKVNYLASVWYWYASWKRLIYVMSPILFATFGVIVVRCSLIEVLIFWLPMYISSNISLKMMSRNIRTTKWTNLYETTIFPFMLIPVLLETFGISMKKFKVTKKDAKQNKNQNIKYAIPHTVLIILSVIGIVNCIRWTFTTGRIDYFVILFWLFLNLFNLVMSLFFVMGRDVVRKNERQKAEIPCGVTTRYGSYKGMTRDISEGGVAVVIPHAFDIDEEECCEIRLDSDRYHAKVEGKIVSVTKAKEGWCYVFAITSLKESRQDFMQLIYDRDPSLPTNLDESLSSFDDLRLNITKRVARSDFQNRKKARIPVMQEFDTDSWNKVKMINFNYQYALFELNPFMPEEFSIELEEGLTIELKKKRIISESEILCRVENYMDIYFSEELYKKMENWTNKMAAEFDKETERQVKTQTIIRKKKSMIGEDEFYEMDYL</sequence>
<dbReference type="InterPro" id="IPR029044">
    <property type="entry name" value="Nucleotide-diphossugar_trans"/>
</dbReference>
<evidence type="ECO:0000259" key="10">
    <source>
        <dbReference type="Pfam" id="PF07238"/>
    </source>
</evidence>
<feature type="transmembrane region" description="Helical" evidence="9">
    <location>
        <begin position="367"/>
        <end position="393"/>
    </location>
</feature>
<keyword evidence="12" id="KW-1185">Reference proteome</keyword>
<dbReference type="SUPFAM" id="SSF53448">
    <property type="entry name" value="Nucleotide-diphospho-sugar transferases"/>
    <property type="match status" value="1"/>
</dbReference>
<dbReference type="InterPro" id="IPR003919">
    <property type="entry name" value="Cell_synth_A"/>
</dbReference>
<accession>A0A923LLG3</accession>
<dbReference type="AlphaFoldDB" id="A0A923LLG3"/>
<feature type="transmembrane region" description="Helical" evidence="9">
    <location>
        <begin position="12"/>
        <end position="29"/>
    </location>
</feature>
<keyword evidence="4" id="KW-0328">Glycosyltransferase</keyword>
<dbReference type="GO" id="GO:0006011">
    <property type="term" value="P:UDP-alpha-D-glucose metabolic process"/>
    <property type="evidence" value="ECO:0007669"/>
    <property type="project" value="InterPro"/>
</dbReference>
<dbReference type="Proteomes" id="UP000606720">
    <property type="component" value="Unassembled WGS sequence"/>
</dbReference>
<dbReference type="Pfam" id="PF07238">
    <property type="entry name" value="PilZ"/>
    <property type="match status" value="1"/>
</dbReference>
<evidence type="ECO:0000256" key="9">
    <source>
        <dbReference type="SAM" id="Phobius"/>
    </source>
</evidence>
<organism evidence="11 12">
    <name type="scientific">Roseburia zhanii</name>
    <dbReference type="NCBI Taxonomy" id="2763064"/>
    <lineage>
        <taxon>Bacteria</taxon>
        <taxon>Bacillati</taxon>
        <taxon>Bacillota</taxon>
        <taxon>Clostridia</taxon>
        <taxon>Lachnospirales</taxon>
        <taxon>Lachnospiraceae</taxon>
        <taxon>Roseburia</taxon>
    </lineage>
</organism>
<dbReference type="GO" id="GO:0016759">
    <property type="term" value="F:cellulose synthase activity"/>
    <property type="evidence" value="ECO:0007669"/>
    <property type="project" value="InterPro"/>
</dbReference>
<evidence type="ECO:0000256" key="4">
    <source>
        <dbReference type="ARBA" id="ARBA00022676"/>
    </source>
</evidence>
<keyword evidence="8 9" id="KW-0472">Membrane</keyword>
<dbReference type="Gene3D" id="2.40.10.220">
    <property type="entry name" value="predicted glycosyltransferase like domains"/>
    <property type="match status" value="1"/>
</dbReference>
<evidence type="ECO:0000256" key="7">
    <source>
        <dbReference type="ARBA" id="ARBA00022989"/>
    </source>
</evidence>
<dbReference type="GO" id="GO:0005886">
    <property type="term" value="C:plasma membrane"/>
    <property type="evidence" value="ECO:0007669"/>
    <property type="project" value="UniProtKB-SubCell"/>
</dbReference>
<feature type="transmembrane region" description="Helical" evidence="9">
    <location>
        <begin position="413"/>
        <end position="435"/>
    </location>
</feature>
<evidence type="ECO:0000313" key="11">
    <source>
        <dbReference type="EMBL" id="MBC5712982.1"/>
    </source>
</evidence>
<keyword evidence="6 9" id="KW-0812">Transmembrane</keyword>
<feature type="domain" description="PilZ" evidence="10">
    <location>
        <begin position="514"/>
        <end position="604"/>
    </location>
</feature>
<dbReference type="GO" id="GO:0012505">
    <property type="term" value="C:endomembrane system"/>
    <property type="evidence" value="ECO:0007669"/>
    <property type="project" value="UniProtKB-SubCell"/>
</dbReference>
<dbReference type="InterPro" id="IPR050321">
    <property type="entry name" value="Glycosyltr_2/OpgH_subfam"/>
</dbReference>
<feature type="transmembrane region" description="Helical" evidence="9">
    <location>
        <begin position="456"/>
        <end position="480"/>
    </location>
</feature>
<dbReference type="PANTHER" id="PTHR43867">
    <property type="entry name" value="CELLULOSE SYNTHASE CATALYTIC SUBUNIT A [UDP-FORMING]"/>
    <property type="match status" value="1"/>
</dbReference>
<evidence type="ECO:0000256" key="5">
    <source>
        <dbReference type="ARBA" id="ARBA00022679"/>
    </source>
</evidence>
<evidence type="ECO:0000256" key="6">
    <source>
        <dbReference type="ARBA" id="ARBA00022692"/>
    </source>
</evidence>
<keyword evidence="5" id="KW-0808">Transferase</keyword>
<reference evidence="11" key="1">
    <citation type="submission" date="2020-08" db="EMBL/GenBank/DDBJ databases">
        <title>Genome public.</title>
        <authorList>
            <person name="Liu C."/>
            <person name="Sun Q."/>
        </authorList>
    </citation>
    <scope>NUCLEOTIDE SEQUENCE</scope>
    <source>
        <strain evidence="11">BX1005</strain>
    </source>
</reference>
<dbReference type="RefSeq" id="WP_186865999.1">
    <property type="nucleotide sequence ID" value="NZ_JACOPH010000001.1"/>
</dbReference>
<gene>
    <name evidence="11" type="ORF">H8S17_01955</name>
</gene>
<dbReference type="EMBL" id="JACOPH010000001">
    <property type="protein sequence ID" value="MBC5712982.1"/>
    <property type="molecule type" value="Genomic_DNA"/>
</dbReference>
<proteinExistence type="predicted"/>
<evidence type="ECO:0000256" key="1">
    <source>
        <dbReference type="ARBA" id="ARBA00004127"/>
    </source>
</evidence>
<dbReference type="PRINTS" id="PR01439">
    <property type="entry name" value="CELLSNTHASEA"/>
</dbReference>
<dbReference type="GO" id="GO:0035438">
    <property type="term" value="F:cyclic-di-GMP binding"/>
    <property type="evidence" value="ECO:0007669"/>
    <property type="project" value="InterPro"/>
</dbReference>
<dbReference type="SUPFAM" id="SSF141371">
    <property type="entry name" value="PilZ domain-like"/>
    <property type="match status" value="1"/>
</dbReference>
<dbReference type="Pfam" id="PF13641">
    <property type="entry name" value="Glyco_tranf_2_3"/>
    <property type="match status" value="1"/>
</dbReference>
<dbReference type="InterPro" id="IPR009875">
    <property type="entry name" value="PilZ_domain"/>
</dbReference>
<name>A0A923LLG3_9FIRM</name>
<evidence type="ECO:0000313" key="12">
    <source>
        <dbReference type="Proteomes" id="UP000606720"/>
    </source>
</evidence>
<keyword evidence="2" id="KW-1003">Cell membrane</keyword>
<dbReference type="Gene3D" id="3.90.550.10">
    <property type="entry name" value="Spore Coat Polysaccharide Biosynthesis Protein SpsA, Chain A"/>
    <property type="match status" value="1"/>
</dbReference>
<dbReference type="PANTHER" id="PTHR43867:SF2">
    <property type="entry name" value="CELLULOSE SYNTHASE CATALYTIC SUBUNIT A [UDP-FORMING]"/>
    <property type="match status" value="1"/>
</dbReference>
<dbReference type="CDD" id="cd06421">
    <property type="entry name" value="CESA_CelA_like"/>
    <property type="match status" value="1"/>
</dbReference>
<evidence type="ECO:0000256" key="2">
    <source>
        <dbReference type="ARBA" id="ARBA00022475"/>
    </source>
</evidence>
<keyword evidence="7 9" id="KW-1133">Transmembrane helix</keyword>
<evidence type="ECO:0000256" key="3">
    <source>
        <dbReference type="ARBA" id="ARBA00022519"/>
    </source>
</evidence>
<comment type="caution">
    <text evidence="11">The sequence shown here is derived from an EMBL/GenBank/DDBJ whole genome shotgun (WGS) entry which is preliminary data.</text>
</comment>
<evidence type="ECO:0000256" key="8">
    <source>
        <dbReference type="ARBA" id="ARBA00023136"/>
    </source>
</evidence>
<protein>
    <submittedName>
        <fullName evidence="11">Glycosyltransferase</fullName>
    </submittedName>
</protein>